<sequence length="348" mass="39444">MTKNNKSNGRNTENNKPDMPEGGSINDDKTTDTTDLNISDSFRVPGPDDVSIEYETTLRQAIMDDFIELSHQEVDLLFRIMGISSTGRIAEQMDRLYRYELREAMGPTAATWCIEKDTRIDPLQLSMKLPKKDITIRTFLNERSKPDSDVSRLIREMLNKDEKSTALPSDGASKLCDNRGAIPKKSLPTINSEEILVPGDGISVKNSGLISHDKSRRVTFYEPGRVTSSPIPPSRTNEITNDRRDVTGLEMQREQRLMVTPEISRVPSANPTYNQERSMLGWDNNSVNQNTYTLPRRTTNENVTGTVPRVDDETLYYQSKYAPTNDQSIITRDSYPFNDNHVEIVSDK</sequence>
<gene>
    <name evidence="2" type="ORF">PV328_012396</name>
</gene>
<dbReference type="AlphaFoldDB" id="A0AA39KNC8"/>
<accession>A0AA39KNC8</accession>
<feature type="region of interest" description="Disordered" evidence="1">
    <location>
        <begin position="1"/>
        <end position="44"/>
    </location>
</feature>
<feature type="non-terminal residue" evidence="2">
    <location>
        <position position="348"/>
    </location>
</feature>
<proteinExistence type="predicted"/>
<protein>
    <submittedName>
        <fullName evidence="2">Uncharacterized protein</fullName>
    </submittedName>
</protein>
<evidence type="ECO:0000256" key="1">
    <source>
        <dbReference type="SAM" id="MobiDB-lite"/>
    </source>
</evidence>
<dbReference type="EMBL" id="JAQQBS010001169">
    <property type="protein sequence ID" value="KAK0167697.1"/>
    <property type="molecule type" value="Genomic_DNA"/>
</dbReference>
<feature type="compositionally biased region" description="Polar residues" evidence="1">
    <location>
        <begin position="1"/>
        <end position="12"/>
    </location>
</feature>
<comment type="caution">
    <text evidence="2">The sequence shown here is derived from an EMBL/GenBank/DDBJ whole genome shotgun (WGS) entry which is preliminary data.</text>
</comment>
<dbReference type="Proteomes" id="UP001168990">
    <property type="component" value="Unassembled WGS sequence"/>
</dbReference>
<evidence type="ECO:0000313" key="3">
    <source>
        <dbReference type="Proteomes" id="UP001168990"/>
    </source>
</evidence>
<evidence type="ECO:0000313" key="2">
    <source>
        <dbReference type="EMBL" id="KAK0167697.1"/>
    </source>
</evidence>
<reference evidence="2" key="1">
    <citation type="journal article" date="2023" name="bioRxiv">
        <title>Scaffold-level genome assemblies of two parasitoid biocontrol wasps reveal the parthenogenesis mechanism and an associated novel virus.</title>
        <authorList>
            <person name="Inwood S."/>
            <person name="Skelly J."/>
            <person name="Guhlin J."/>
            <person name="Harrop T."/>
            <person name="Goldson S."/>
            <person name="Dearden P."/>
        </authorList>
    </citation>
    <scope>NUCLEOTIDE SEQUENCE</scope>
    <source>
        <strain evidence="2">Irish</strain>
        <tissue evidence="2">Whole body</tissue>
    </source>
</reference>
<keyword evidence="3" id="KW-1185">Reference proteome</keyword>
<name>A0AA39KNC8_9HYME</name>
<organism evidence="2 3">
    <name type="scientific">Microctonus aethiopoides</name>
    <dbReference type="NCBI Taxonomy" id="144406"/>
    <lineage>
        <taxon>Eukaryota</taxon>
        <taxon>Metazoa</taxon>
        <taxon>Ecdysozoa</taxon>
        <taxon>Arthropoda</taxon>
        <taxon>Hexapoda</taxon>
        <taxon>Insecta</taxon>
        <taxon>Pterygota</taxon>
        <taxon>Neoptera</taxon>
        <taxon>Endopterygota</taxon>
        <taxon>Hymenoptera</taxon>
        <taxon>Apocrita</taxon>
        <taxon>Ichneumonoidea</taxon>
        <taxon>Braconidae</taxon>
        <taxon>Euphorinae</taxon>
        <taxon>Microctonus</taxon>
    </lineage>
</organism>
<reference evidence="2" key="2">
    <citation type="submission" date="2023-03" db="EMBL/GenBank/DDBJ databases">
        <authorList>
            <person name="Inwood S.N."/>
            <person name="Skelly J.G."/>
            <person name="Guhlin J."/>
            <person name="Harrop T.W.R."/>
            <person name="Goldson S.G."/>
            <person name="Dearden P.K."/>
        </authorList>
    </citation>
    <scope>NUCLEOTIDE SEQUENCE</scope>
    <source>
        <strain evidence="2">Irish</strain>
        <tissue evidence="2">Whole body</tissue>
    </source>
</reference>